<gene>
    <name evidence="7" type="ORF">C7K25_03085</name>
</gene>
<dbReference type="EMBL" id="PXVD01000004">
    <property type="protein sequence ID" value="MDJ1370363.1"/>
    <property type="molecule type" value="Genomic_DNA"/>
</dbReference>
<reference evidence="7" key="2">
    <citation type="journal article" date="2022" name="Sci. Rep.">
        <title>In silico prediction of the enzymes involved in the degradation of the herbicide molinate by Gulosibacter molinativorax ON4T.</title>
        <authorList>
            <person name="Lopes A.R."/>
            <person name="Bunin E."/>
            <person name="Viana A.T."/>
            <person name="Froufe H."/>
            <person name="Munoz-Merida A."/>
            <person name="Pinho D."/>
            <person name="Figueiredo J."/>
            <person name="Barroso C."/>
            <person name="Vaz-Moreira I."/>
            <person name="Bellanger X."/>
            <person name="Egas C."/>
            <person name="Nunes O.C."/>
        </authorList>
    </citation>
    <scope>NUCLEOTIDE SEQUENCE</scope>
    <source>
        <strain evidence="7">ON4</strain>
    </source>
</reference>
<evidence type="ECO:0000259" key="6">
    <source>
        <dbReference type="PROSITE" id="PS50850"/>
    </source>
</evidence>
<comment type="caution">
    <text evidence="7">The sequence shown here is derived from an EMBL/GenBank/DDBJ whole genome shotgun (WGS) entry which is preliminary data.</text>
</comment>
<sequence length="375" mass="38144">MAATVAFAVNGAMPATLLARYAEVRSALDVSTGLFGILIAALTVGAALTFSVPGVLLRRFGSRTIAVSGTVATTFAFVLAGVGVMTGNVWLFALGLLVAGFCDSTVDVAQNAQGLRVQAALGKSVLTSMHAGWSVGAAVGGAVGTLAATLGVPLVVHLVIWAIVCSAAMALAGSQFLPVHRGEDEEAPGRIPASVWKYLVPILLVAIAGILVEDIGNNWSAVLLNTERGVDAAQSGVALTTLLSAQFVGRLFGDAAIDRFGRRPTLIASLVGILASLNLIAWATEPWLTLLGFALAGVSCAVTVPLAYSLADGIPGMRAHSGVTLLAWIMRVATIGLTPAIGGISALTSLPAAISLMSLLAAAALAAMLWRPKKS</sequence>
<keyword evidence="3 5" id="KW-1133">Transmembrane helix</keyword>
<accession>A0ABT7C5I7</accession>
<evidence type="ECO:0000256" key="1">
    <source>
        <dbReference type="ARBA" id="ARBA00004651"/>
    </source>
</evidence>
<feature type="transmembrane region" description="Helical" evidence="5">
    <location>
        <begin position="350"/>
        <end position="370"/>
    </location>
</feature>
<evidence type="ECO:0000256" key="2">
    <source>
        <dbReference type="ARBA" id="ARBA00022692"/>
    </source>
</evidence>
<organism evidence="7 8">
    <name type="scientific">Gulosibacter molinativorax</name>
    <dbReference type="NCBI Taxonomy" id="256821"/>
    <lineage>
        <taxon>Bacteria</taxon>
        <taxon>Bacillati</taxon>
        <taxon>Actinomycetota</taxon>
        <taxon>Actinomycetes</taxon>
        <taxon>Micrococcales</taxon>
        <taxon>Microbacteriaceae</taxon>
        <taxon>Gulosibacter</taxon>
    </lineage>
</organism>
<evidence type="ECO:0000256" key="5">
    <source>
        <dbReference type="SAM" id="Phobius"/>
    </source>
</evidence>
<feature type="transmembrane region" description="Helical" evidence="5">
    <location>
        <begin position="323"/>
        <end position="344"/>
    </location>
</feature>
<comment type="subcellular location">
    <subcellularLocation>
        <location evidence="1">Cell membrane</location>
        <topology evidence="1">Multi-pass membrane protein</topology>
    </subcellularLocation>
</comment>
<keyword evidence="4 5" id="KW-0472">Membrane</keyword>
<name>A0ABT7C5I7_9MICO</name>
<dbReference type="PROSITE" id="PS50850">
    <property type="entry name" value="MFS"/>
    <property type="match status" value="1"/>
</dbReference>
<dbReference type="Proteomes" id="UP001170379">
    <property type="component" value="Unassembled WGS sequence"/>
</dbReference>
<keyword evidence="8" id="KW-1185">Reference proteome</keyword>
<feature type="transmembrane region" description="Helical" evidence="5">
    <location>
        <begin position="195"/>
        <end position="212"/>
    </location>
</feature>
<feature type="transmembrane region" description="Helical" evidence="5">
    <location>
        <begin position="265"/>
        <end position="284"/>
    </location>
</feature>
<feature type="transmembrane region" description="Helical" evidence="5">
    <location>
        <begin position="130"/>
        <end position="148"/>
    </location>
</feature>
<dbReference type="PANTHER" id="PTHR23514">
    <property type="entry name" value="BYPASS OF STOP CODON PROTEIN 6"/>
    <property type="match status" value="1"/>
</dbReference>
<evidence type="ECO:0000313" key="7">
    <source>
        <dbReference type="EMBL" id="MDJ1370363.1"/>
    </source>
</evidence>
<feature type="transmembrane region" description="Helical" evidence="5">
    <location>
        <begin position="35"/>
        <end position="57"/>
    </location>
</feature>
<evidence type="ECO:0000313" key="8">
    <source>
        <dbReference type="Proteomes" id="UP001170379"/>
    </source>
</evidence>
<evidence type="ECO:0000256" key="4">
    <source>
        <dbReference type="ARBA" id="ARBA00023136"/>
    </source>
</evidence>
<dbReference type="InterPro" id="IPR020846">
    <property type="entry name" value="MFS_dom"/>
</dbReference>
<dbReference type="InterPro" id="IPR036259">
    <property type="entry name" value="MFS_trans_sf"/>
</dbReference>
<evidence type="ECO:0000256" key="3">
    <source>
        <dbReference type="ARBA" id="ARBA00022989"/>
    </source>
</evidence>
<keyword evidence="2 5" id="KW-0812">Transmembrane</keyword>
<dbReference type="InterPro" id="IPR051788">
    <property type="entry name" value="MFS_Transporter"/>
</dbReference>
<dbReference type="Gene3D" id="1.20.1250.20">
    <property type="entry name" value="MFS general substrate transporter like domains"/>
    <property type="match status" value="2"/>
</dbReference>
<protein>
    <submittedName>
        <fullName evidence="7">MFS transporter</fullName>
    </submittedName>
</protein>
<dbReference type="SUPFAM" id="SSF103473">
    <property type="entry name" value="MFS general substrate transporter"/>
    <property type="match status" value="1"/>
</dbReference>
<dbReference type="Pfam" id="PF07690">
    <property type="entry name" value="MFS_1"/>
    <property type="match status" value="1"/>
</dbReference>
<reference evidence="7" key="1">
    <citation type="submission" date="2018-03" db="EMBL/GenBank/DDBJ databases">
        <authorList>
            <person name="Nunes O.C."/>
            <person name="Lopes A.R."/>
            <person name="Froufe H."/>
            <person name="Munoz-Merida A."/>
            <person name="Barroso C."/>
            <person name="Egas C."/>
        </authorList>
    </citation>
    <scope>NUCLEOTIDE SEQUENCE</scope>
    <source>
        <strain evidence="7">ON4</strain>
    </source>
</reference>
<proteinExistence type="predicted"/>
<dbReference type="PANTHER" id="PTHR23514:SF13">
    <property type="entry name" value="INNER MEMBRANE PROTEIN YBJJ"/>
    <property type="match status" value="1"/>
</dbReference>
<feature type="domain" description="Major facilitator superfamily (MFS) profile" evidence="6">
    <location>
        <begin position="1"/>
        <end position="375"/>
    </location>
</feature>
<feature type="transmembrane region" description="Helical" evidence="5">
    <location>
        <begin position="290"/>
        <end position="311"/>
    </location>
</feature>
<dbReference type="InterPro" id="IPR011701">
    <property type="entry name" value="MFS"/>
</dbReference>
<feature type="transmembrane region" description="Helical" evidence="5">
    <location>
        <begin position="154"/>
        <end position="174"/>
    </location>
</feature>